<feature type="compositionally biased region" description="Low complexity" evidence="4">
    <location>
        <begin position="1028"/>
        <end position="1044"/>
    </location>
</feature>
<dbReference type="InterPro" id="IPR013783">
    <property type="entry name" value="Ig-like_fold"/>
</dbReference>
<feature type="domain" description="Ig-like" evidence="6">
    <location>
        <begin position="64"/>
        <end position="148"/>
    </location>
</feature>
<comment type="caution">
    <text evidence="8">The sequence shown here is derived from an EMBL/GenBank/DDBJ whole genome shotgun (WGS) entry which is preliminary data.</text>
</comment>
<evidence type="ECO:0000259" key="7">
    <source>
        <dbReference type="PROSITE" id="PS50853"/>
    </source>
</evidence>
<gene>
    <name evidence="8" type="ORF">Fcan01_22520</name>
</gene>
<sequence length="1308" mass="143325">MWHRNGQNVETRMPSGNGRISNDMGNLVIKDVRATDAGRYQCLAINIAGTRTTPEVLLSVNQKPYFSQQPEDVTVLVSEDASLLCDVRGMPPPEVSWFRQDSNMPSGGRTEPIDGGLKIKEARMEDEGIYFCQANNDLGSIRAAARLTVHLHHECAVSSDKCSPFLISKWMTRGAQFPFYLKILLRNSAPVHRITETEGKDFVDKCTFSNSPASKRNMFSPRTHVITMCRAADNNNKACSSRPKFTTRPRDVRIGLNGVAKFECAAVGSPPPEIRWRKEGSTQYFLPDSEANSRVQLQGPEGVVLRIQGAKREDAGVYVCSALSAAGSRDSIVRLEVTSHDPPPIISHLPTNQTLPIKSMATIPCEVGPSSSSGGSAATIGPLPTVKWLKNGMELEFDASGNNGGRINISPNGTLHIGDLRSVDAGQYTCVASSSSGETSATASLNVESPTNPNIAFHRTNLALLPPPPSQPILVNETQHNSVTLSWTWAMNKVAVPTRTQPLLGFSIETFSPDLQSGWMSIGERIYGGTRMGEVIIHTVDGLKPDTTYVFIIRAENMEGFSVPSAASDSIKTKPRQSSRRGSASGAEELDDEAARNQLSASDIELISAESASSTSIRISWKGIKRTWRGSSEVGYYIRYREIGEGLAFQGFSILTVVAQKNDFDVYSHVIQHLRKSSSYQVFVSPFYRSVEGQASNTKIVSSADDRPSAPPQALLIKMMNTTAASVKWSPPPLEQHNGELKGYRVEVRGNDSRIHAEMDFSPNISTIVLNNLTLGRAYFIRVSAFTSVGLGPFSSPVEVTMDPVLLEGRREHNGVTAEDGGGASQILKEVWFIILMGCLLVVFFILLSIILYTRRQSHGKKDHHISSVVVAPHTDSQFVSGKQSLWIDQRWRPSDASDKDSNRSEAKLLSNHHLMNGEMTEATDYAEVDPQNLTTFYNTTSKGGVMMQMHPQFLHQYQVQQQQQQDLTPYATTTLIQQRRPNYDPLPSNPVSLAKNLMNESRESDQFSSGRSKLSMGSNNFNRFKSAHASPSPSPSAPMKMLPASARGGVGCYPSPGPNRSHEQPLSSQYHHPYHNAHHVTENLYHIGEIFSPNKSASVNNRLSEAVYHQSGDPEDSNFLPQHPLIDREIQSSLPSLASDSTSCNLYAEAEDVIPNSGNNYFSGHSSGGSGGNNSGSSGNCNPAATTCGPRPTKNSRCTSPAYSSDSFNSANGKSGSKKLYNKGNKKKFDNSCKSLERRHLAPLLPGRIDESSYSKPAYPELNGFQKLSRFPRPTISQTQLDNEYPDWQQDCSPATRLPKSLKESNA</sequence>
<evidence type="ECO:0000256" key="5">
    <source>
        <dbReference type="SAM" id="Phobius"/>
    </source>
</evidence>
<dbReference type="EMBL" id="LNIX01000025">
    <property type="protein sequence ID" value="OXA42624.1"/>
    <property type="molecule type" value="Genomic_DNA"/>
</dbReference>
<dbReference type="InterPro" id="IPR003599">
    <property type="entry name" value="Ig_sub"/>
</dbReference>
<dbReference type="SUPFAM" id="SSF49265">
    <property type="entry name" value="Fibronectin type III"/>
    <property type="match status" value="2"/>
</dbReference>
<feature type="domain" description="Fibronectin type-III" evidence="7">
    <location>
        <begin position="468"/>
        <end position="576"/>
    </location>
</feature>
<keyword evidence="9" id="KW-1185">Reference proteome</keyword>
<feature type="region of interest" description="Disordered" evidence="4">
    <location>
        <begin position="1001"/>
        <end position="1044"/>
    </location>
</feature>
<keyword evidence="5" id="KW-1133">Transmembrane helix</keyword>
<dbReference type="InterPro" id="IPR036179">
    <property type="entry name" value="Ig-like_dom_sf"/>
</dbReference>
<accession>A0A226DCR5</accession>
<feature type="transmembrane region" description="Helical" evidence="5">
    <location>
        <begin position="831"/>
        <end position="853"/>
    </location>
</feature>
<evidence type="ECO:0000256" key="3">
    <source>
        <dbReference type="ARBA" id="ARBA00023319"/>
    </source>
</evidence>
<keyword evidence="2" id="KW-1015">Disulfide bond</keyword>
<dbReference type="FunFam" id="2.60.40.10:FF:000028">
    <property type="entry name" value="Neuronal cell adhesion molecule"/>
    <property type="match status" value="1"/>
</dbReference>
<dbReference type="Gene3D" id="2.60.40.10">
    <property type="entry name" value="Immunoglobulins"/>
    <property type="match status" value="7"/>
</dbReference>
<dbReference type="SUPFAM" id="SSF48726">
    <property type="entry name" value="Immunoglobulin"/>
    <property type="match status" value="4"/>
</dbReference>
<dbReference type="GO" id="GO:0009653">
    <property type="term" value="P:anatomical structure morphogenesis"/>
    <property type="evidence" value="ECO:0007669"/>
    <property type="project" value="UniProtKB-ARBA"/>
</dbReference>
<dbReference type="PROSITE" id="PS50853">
    <property type="entry name" value="FN3"/>
    <property type="match status" value="3"/>
</dbReference>
<feature type="region of interest" description="Disordered" evidence="4">
    <location>
        <begin position="1187"/>
        <end position="1227"/>
    </location>
</feature>
<dbReference type="SMART" id="SM00409">
    <property type="entry name" value="IG"/>
    <property type="match status" value="4"/>
</dbReference>
<dbReference type="OMA" id="HECAVSS"/>
<keyword evidence="3" id="KW-0393">Immunoglobulin domain</keyword>
<dbReference type="CDD" id="cd00063">
    <property type="entry name" value="FN3"/>
    <property type="match status" value="3"/>
</dbReference>
<dbReference type="PANTHER" id="PTHR13817:SF166">
    <property type="entry name" value="NEURONAL IGCAM-RELATED"/>
    <property type="match status" value="1"/>
</dbReference>
<organism evidence="8 9">
    <name type="scientific">Folsomia candida</name>
    <name type="common">Springtail</name>
    <dbReference type="NCBI Taxonomy" id="158441"/>
    <lineage>
        <taxon>Eukaryota</taxon>
        <taxon>Metazoa</taxon>
        <taxon>Ecdysozoa</taxon>
        <taxon>Arthropoda</taxon>
        <taxon>Hexapoda</taxon>
        <taxon>Collembola</taxon>
        <taxon>Entomobryomorpha</taxon>
        <taxon>Isotomoidea</taxon>
        <taxon>Isotomidae</taxon>
        <taxon>Proisotominae</taxon>
        <taxon>Folsomia</taxon>
    </lineage>
</organism>
<dbReference type="InterPro" id="IPR013098">
    <property type="entry name" value="Ig_I-set"/>
</dbReference>
<feature type="domain" description="Ig-like" evidence="6">
    <location>
        <begin position="344"/>
        <end position="446"/>
    </location>
</feature>
<dbReference type="Pfam" id="PF07679">
    <property type="entry name" value="I-set"/>
    <property type="match status" value="3"/>
</dbReference>
<dbReference type="InterPro" id="IPR003598">
    <property type="entry name" value="Ig_sub2"/>
</dbReference>
<dbReference type="SMART" id="SM00408">
    <property type="entry name" value="IGc2"/>
    <property type="match status" value="3"/>
</dbReference>
<keyword evidence="5" id="KW-0812">Transmembrane</keyword>
<dbReference type="Proteomes" id="UP000198287">
    <property type="component" value="Unassembled WGS sequence"/>
</dbReference>
<dbReference type="GO" id="GO:0030154">
    <property type="term" value="P:cell differentiation"/>
    <property type="evidence" value="ECO:0007669"/>
    <property type="project" value="UniProtKB-ARBA"/>
</dbReference>
<feature type="region of interest" description="Disordered" evidence="4">
    <location>
        <begin position="564"/>
        <end position="594"/>
    </location>
</feature>
<feature type="domain" description="Fibronectin type-III" evidence="7">
    <location>
        <begin position="600"/>
        <end position="706"/>
    </location>
</feature>
<feature type="domain" description="Ig-like" evidence="6">
    <location>
        <begin position="243"/>
        <end position="338"/>
    </location>
</feature>
<dbReference type="InterPro" id="IPR036116">
    <property type="entry name" value="FN3_sf"/>
</dbReference>
<protein>
    <submittedName>
        <fullName evidence="8">Roundabout 2</fullName>
    </submittedName>
</protein>
<keyword evidence="5" id="KW-0472">Membrane</keyword>
<feature type="compositionally biased region" description="Polar residues" evidence="4">
    <location>
        <begin position="1007"/>
        <end position="1024"/>
    </location>
</feature>
<dbReference type="InterPro" id="IPR007110">
    <property type="entry name" value="Ig-like_dom"/>
</dbReference>
<reference evidence="8 9" key="1">
    <citation type="submission" date="2015-12" db="EMBL/GenBank/DDBJ databases">
        <title>The genome of Folsomia candida.</title>
        <authorList>
            <person name="Faddeeva A."/>
            <person name="Derks M.F."/>
            <person name="Anvar Y."/>
            <person name="Smit S."/>
            <person name="Van Straalen N."/>
            <person name="Roelofs D."/>
        </authorList>
    </citation>
    <scope>NUCLEOTIDE SEQUENCE [LARGE SCALE GENOMIC DNA]</scope>
    <source>
        <strain evidence="8 9">VU population</strain>
        <tissue evidence="8">Whole body</tissue>
    </source>
</reference>
<name>A0A226DCR5_FOLCA</name>
<feature type="compositionally biased region" description="Basic residues" evidence="4">
    <location>
        <begin position="1217"/>
        <end position="1227"/>
    </location>
</feature>
<keyword evidence="1" id="KW-0677">Repeat</keyword>
<dbReference type="InterPro" id="IPR050964">
    <property type="entry name" value="Striated_Muscle_Regulatory"/>
</dbReference>
<dbReference type="PANTHER" id="PTHR13817">
    <property type="entry name" value="TITIN"/>
    <property type="match status" value="1"/>
</dbReference>
<evidence type="ECO:0000313" key="9">
    <source>
        <dbReference type="Proteomes" id="UP000198287"/>
    </source>
</evidence>
<dbReference type="FunFam" id="2.60.40.10:FF:000032">
    <property type="entry name" value="palladin isoform X1"/>
    <property type="match status" value="2"/>
</dbReference>
<feature type="domain" description="Ig-like" evidence="6">
    <location>
        <begin position="1"/>
        <end position="59"/>
    </location>
</feature>
<feature type="compositionally biased region" description="Polar residues" evidence="4">
    <location>
        <begin position="1194"/>
        <end position="1212"/>
    </location>
</feature>
<feature type="domain" description="Fibronectin type-III" evidence="7">
    <location>
        <begin position="711"/>
        <end position="805"/>
    </location>
</feature>
<evidence type="ECO:0000313" key="8">
    <source>
        <dbReference type="EMBL" id="OXA42624.1"/>
    </source>
</evidence>
<evidence type="ECO:0000256" key="1">
    <source>
        <dbReference type="ARBA" id="ARBA00022737"/>
    </source>
</evidence>
<evidence type="ECO:0000256" key="2">
    <source>
        <dbReference type="ARBA" id="ARBA00023157"/>
    </source>
</evidence>
<proteinExistence type="predicted"/>
<feature type="region of interest" description="Disordered" evidence="4">
    <location>
        <begin position="1276"/>
        <end position="1308"/>
    </location>
</feature>
<dbReference type="OrthoDB" id="428111at2759"/>
<dbReference type="PROSITE" id="PS50835">
    <property type="entry name" value="IG_LIKE"/>
    <property type="match status" value="4"/>
</dbReference>
<dbReference type="Pfam" id="PF00041">
    <property type="entry name" value="fn3"/>
    <property type="match status" value="2"/>
</dbReference>
<evidence type="ECO:0000256" key="4">
    <source>
        <dbReference type="SAM" id="MobiDB-lite"/>
    </source>
</evidence>
<evidence type="ECO:0000259" key="6">
    <source>
        <dbReference type="PROSITE" id="PS50835"/>
    </source>
</evidence>
<dbReference type="STRING" id="158441.A0A226DCR5"/>
<dbReference type="SMART" id="SM00060">
    <property type="entry name" value="FN3"/>
    <property type="match status" value="3"/>
</dbReference>
<dbReference type="InterPro" id="IPR003961">
    <property type="entry name" value="FN3_dom"/>
</dbReference>